<dbReference type="GO" id="GO:0003677">
    <property type="term" value="F:DNA binding"/>
    <property type="evidence" value="ECO:0007669"/>
    <property type="project" value="InterPro"/>
</dbReference>
<dbReference type="Gene3D" id="1.10.260.40">
    <property type="entry name" value="lambda repressor-like DNA-binding domains"/>
    <property type="match status" value="1"/>
</dbReference>
<dbReference type="RefSeq" id="WP_171220233.1">
    <property type="nucleotide sequence ID" value="NZ_JABEPP010000006.1"/>
</dbReference>
<comment type="caution">
    <text evidence="2">The sequence shown here is derived from an EMBL/GenBank/DDBJ whole genome shotgun (WGS) entry which is preliminary data.</text>
</comment>
<sequence length="75" mass="8706">MLRSDVIEVKTGAEFFRACEERRRSDETSFRRVSRKAGYAHNTYRGWMRGEHEPRLTTALSYAQALGFRVLLVPA</sequence>
<protein>
    <submittedName>
        <fullName evidence="2">Helix-turn-helix transcriptional regulator</fullName>
    </submittedName>
</protein>
<reference evidence="2 3" key="1">
    <citation type="submission" date="2020-04" db="EMBL/GenBank/DDBJ databases">
        <title>Enterovirga sp. isolate from soil.</title>
        <authorList>
            <person name="Chea S."/>
            <person name="Kim D.-U."/>
        </authorList>
    </citation>
    <scope>NUCLEOTIDE SEQUENCE [LARGE SCALE GENOMIC DNA]</scope>
    <source>
        <strain evidence="2 3">DB1703</strain>
    </source>
</reference>
<dbReference type="PROSITE" id="PS50943">
    <property type="entry name" value="HTH_CROC1"/>
    <property type="match status" value="1"/>
</dbReference>
<dbReference type="SUPFAM" id="SSF47413">
    <property type="entry name" value="lambda repressor-like DNA-binding domains"/>
    <property type="match status" value="1"/>
</dbReference>
<dbReference type="InterPro" id="IPR001387">
    <property type="entry name" value="Cro/C1-type_HTH"/>
</dbReference>
<evidence type="ECO:0000259" key="1">
    <source>
        <dbReference type="PROSITE" id="PS50943"/>
    </source>
</evidence>
<evidence type="ECO:0000313" key="2">
    <source>
        <dbReference type="EMBL" id="NNM74786.1"/>
    </source>
</evidence>
<gene>
    <name evidence="2" type="ORF">HJG44_20705</name>
</gene>
<dbReference type="AlphaFoldDB" id="A0A849I4M5"/>
<dbReference type="CDD" id="cd00093">
    <property type="entry name" value="HTH_XRE"/>
    <property type="match status" value="1"/>
</dbReference>
<accession>A0A849I4M5</accession>
<organism evidence="2 3">
    <name type="scientific">Enterovirga aerilata</name>
    <dbReference type="NCBI Taxonomy" id="2730920"/>
    <lineage>
        <taxon>Bacteria</taxon>
        <taxon>Pseudomonadati</taxon>
        <taxon>Pseudomonadota</taxon>
        <taxon>Alphaproteobacteria</taxon>
        <taxon>Hyphomicrobiales</taxon>
        <taxon>Methylobacteriaceae</taxon>
        <taxon>Enterovirga</taxon>
    </lineage>
</organism>
<dbReference type="InterPro" id="IPR010982">
    <property type="entry name" value="Lambda_DNA-bd_dom_sf"/>
</dbReference>
<dbReference type="Proteomes" id="UP000564885">
    <property type="component" value="Unassembled WGS sequence"/>
</dbReference>
<feature type="domain" description="HTH cro/C1-type" evidence="1">
    <location>
        <begin position="33"/>
        <end position="73"/>
    </location>
</feature>
<dbReference type="EMBL" id="JABEPP010000006">
    <property type="protein sequence ID" value="NNM74786.1"/>
    <property type="molecule type" value="Genomic_DNA"/>
</dbReference>
<proteinExistence type="predicted"/>
<name>A0A849I4M5_9HYPH</name>
<evidence type="ECO:0000313" key="3">
    <source>
        <dbReference type="Proteomes" id="UP000564885"/>
    </source>
</evidence>
<keyword evidence="3" id="KW-1185">Reference proteome</keyword>